<dbReference type="PANTHER" id="PTHR43280">
    <property type="entry name" value="ARAC-FAMILY TRANSCRIPTIONAL REGULATOR"/>
    <property type="match status" value="1"/>
</dbReference>
<reference evidence="5" key="1">
    <citation type="submission" date="2024-07" db="EMBL/GenBank/DDBJ databases">
        <title>Complete genome sequence of Prevotella sp. YM-2024 GTC17253.</title>
        <authorList>
            <person name="Hayashi M."/>
            <person name="Muto Y."/>
            <person name="Tanaka K."/>
            <person name="Niwa H."/>
        </authorList>
    </citation>
    <scope>NUCLEOTIDE SEQUENCE</scope>
    <source>
        <strain evidence="5">GTC17253</strain>
    </source>
</reference>
<sequence>MAKYNIKEKKEKKAAYRTYMNPDVKDDLYEKIRNKIVLEAKYKDKTYSARQLASDLATNVRYISAVCADRFHMNYCELVNSYRINEAMSILADRRYAKLRMEDVSEMVGFSNRQSFYSAFFKLQGKTPRQYKKEFLKVEPAAEKKQGRRGRPSKQTV</sequence>
<dbReference type="SMART" id="SM00342">
    <property type="entry name" value="HTH_ARAC"/>
    <property type="match status" value="1"/>
</dbReference>
<keyword evidence="2" id="KW-0238">DNA-binding</keyword>
<feature type="domain" description="HTH araC/xylS-type" evidence="4">
    <location>
        <begin position="30"/>
        <end position="134"/>
    </location>
</feature>
<evidence type="ECO:0000256" key="1">
    <source>
        <dbReference type="ARBA" id="ARBA00023015"/>
    </source>
</evidence>
<evidence type="ECO:0000256" key="2">
    <source>
        <dbReference type="ARBA" id="ARBA00023125"/>
    </source>
</evidence>
<dbReference type="Gene3D" id="1.10.10.60">
    <property type="entry name" value="Homeodomain-like"/>
    <property type="match status" value="1"/>
</dbReference>
<proteinExistence type="predicted"/>
<name>A0AB33IMU4_9BACT</name>
<accession>A0AB33IMU4</accession>
<dbReference type="PANTHER" id="PTHR43280:SF29">
    <property type="entry name" value="ARAC-FAMILY TRANSCRIPTIONAL REGULATOR"/>
    <property type="match status" value="1"/>
</dbReference>
<dbReference type="PROSITE" id="PS01124">
    <property type="entry name" value="HTH_ARAC_FAMILY_2"/>
    <property type="match status" value="1"/>
</dbReference>
<dbReference type="AlphaFoldDB" id="A0AB33IMU4"/>
<keyword evidence="1" id="KW-0805">Transcription regulation</keyword>
<evidence type="ECO:0000256" key="3">
    <source>
        <dbReference type="ARBA" id="ARBA00023163"/>
    </source>
</evidence>
<dbReference type="EMBL" id="AP035785">
    <property type="protein sequence ID" value="BFO70229.1"/>
    <property type="molecule type" value="Genomic_DNA"/>
</dbReference>
<dbReference type="InterPro" id="IPR009057">
    <property type="entry name" value="Homeodomain-like_sf"/>
</dbReference>
<organism evidence="5">
    <name type="scientific">Prevotella sp. GTC17253</name>
    <dbReference type="NCBI Taxonomy" id="3236793"/>
    <lineage>
        <taxon>Bacteria</taxon>
        <taxon>Pseudomonadati</taxon>
        <taxon>Bacteroidota</taxon>
        <taxon>Bacteroidia</taxon>
        <taxon>Bacteroidales</taxon>
        <taxon>Prevotellaceae</taxon>
        <taxon>Prevotella</taxon>
    </lineage>
</organism>
<dbReference type="Pfam" id="PF12833">
    <property type="entry name" value="HTH_18"/>
    <property type="match status" value="1"/>
</dbReference>
<dbReference type="InterPro" id="IPR018060">
    <property type="entry name" value="HTH_AraC"/>
</dbReference>
<dbReference type="GO" id="GO:0003700">
    <property type="term" value="F:DNA-binding transcription factor activity"/>
    <property type="evidence" value="ECO:0007669"/>
    <property type="project" value="InterPro"/>
</dbReference>
<gene>
    <name evidence="5" type="ORF">GTC17253_01950</name>
</gene>
<dbReference type="SUPFAM" id="SSF46689">
    <property type="entry name" value="Homeodomain-like"/>
    <property type="match status" value="1"/>
</dbReference>
<evidence type="ECO:0000313" key="5">
    <source>
        <dbReference type="EMBL" id="BFO70229.1"/>
    </source>
</evidence>
<keyword evidence="3" id="KW-0804">Transcription</keyword>
<protein>
    <submittedName>
        <fullName evidence="5">Helix-turn-helix domain-containing protein</fullName>
    </submittedName>
</protein>
<evidence type="ECO:0000259" key="4">
    <source>
        <dbReference type="PROSITE" id="PS01124"/>
    </source>
</evidence>
<dbReference type="GO" id="GO:0043565">
    <property type="term" value="F:sequence-specific DNA binding"/>
    <property type="evidence" value="ECO:0007669"/>
    <property type="project" value="InterPro"/>
</dbReference>